<keyword evidence="7 14" id="KW-0249">Electron transport</keyword>
<dbReference type="GO" id="GO:0009055">
    <property type="term" value="F:electron transfer activity"/>
    <property type="evidence" value="ECO:0007669"/>
    <property type="project" value="UniProtKB-UniRule"/>
</dbReference>
<dbReference type="STRING" id="45071.Lpar_0198"/>
<feature type="transmembrane region" description="Helical" evidence="15">
    <location>
        <begin position="40"/>
        <end position="57"/>
    </location>
</feature>
<keyword evidence="5" id="KW-0997">Cell inner membrane</keyword>
<organism evidence="16 17">
    <name type="scientific">Legionella parisiensis</name>
    <dbReference type="NCBI Taxonomy" id="45071"/>
    <lineage>
        <taxon>Bacteria</taxon>
        <taxon>Pseudomonadati</taxon>
        <taxon>Pseudomonadota</taxon>
        <taxon>Gammaproteobacteria</taxon>
        <taxon>Legionellales</taxon>
        <taxon>Legionellaceae</taxon>
        <taxon>Legionella</taxon>
    </lineage>
</organism>
<proteinExistence type="inferred from homology"/>
<dbReference type="GO" id="GO:0006457">
    <property type="term" value="P:protein folding"/>
    <property type="evidence" value="ECO:0007669"/>
    <property type="project" value="InterPro"/>
</dbReference>
<dbReference type="InterPro" id="IPR003752">
    <property type="entry name" value="DiS_bond_form_DsbB/BdbC"/>
</dbReference>
<dbReference type="PANTHER" id="PTHR36570">
    <property type="entry name" value="DISULFIDE BOND FORMATION PROTEIN B"/>
    <property type="match status" value="1"/>
</dbReference>
<feature type="transmembrane region" description="Helical" evidence="15">
    <location>
        <begin position="137"/>
        <end position="157"/>
    </location>
</feature>
<dbReference type="PANTHER" id="PTHR36570:SF3">
    <property type="entry name" value="DISULFIDE BOND FORMATION PROTEIN B"/>
    <property type="match status" value="1"/>
</dbReference>
<dbReference type="InterPro" id="IPR023380">
    <property type="entry name" value="DsbB-like_sf"/>
</dbReference>
<feature type="transmembrane region" description="Helical" evidence="15">
    <location>
        <begin position="64"/>
        <end position="82"/>
    </location>
</feature>
<comment type="caution">
    <text evidence="16">The sequence shown here is derived from an EMBL/GenBank/DDBJ whole genome shotgun (WGS) entry which is preliminary data.</text>
</comment>
<keyword evidence="11 14" id="KW-1015">Disulfide bond</keyword>
<evidence type="ECO:0000256" key="6">
    <source>
        <dbReference type="ARBA" id="ARBA00022692"/>
    </source>
</evidence>
<evidence type="ECO:0000256" key="14">
    <source>
        <dbReference type="HAMAP-Rule" id="MF_00286"/>
    </source>
</evidence>
<dbReference type="GO" id="GO:0005886">
    <property type="term" value="C:plasma membrane"/>
    <property type="evidence" value="ECO:0007669"/>
    <property type="project" value="UniProtKB-SubCell"/>
</dbReference>
<feature type="disulfide bond" description="Redox-active" evidence="14">
    <location>
        <begin position="36"/>
        <end position="39"/>
    </location>
</feature>
<evidence type="ECO:0000256" key="2">
    <source>
        <dbReference type="ARBA" id="ARBA00008823"/>
    </source>
</evidence>
<evidence type="ECO:0000256" key="12">
    <source>
        <dbReference type="ARBA" id="ARBA00023186"/>
    </source>
</evidence>
<dbReference type="HAMAP" id="MF_00286">
    <property type="entry name" value="DsbB"/>
    <property type="match status" value="1"/>
</dbReference>
<dbReference type="InterPro" id="IPR022920">
    <property type="entry name" value="Disulphide_bond_form_DsbB"/>
</dbReference>
<evidence type="ECO:0000256" key="13">
    <source>
        <dbReference type="ARBA" id="ARBA00023284"/>
    </source>
</evidence>
<dbReference type="SUPFAM" id="SSF158442">
    <property type="entry name" value="DsbB-like"/>
    <property type="match status" value="1"/>
</dbReference>
<evidence type="ECO:0000256" key="4">
    <source>
        <dbReference type="ARBA" id="ARBA00022475"/>
    </source>
</evidence>
<comment type="caution">
    <text evidence="14">Lacks conserved residue(s) required for the propagation of feature annotation.</text>
</comment>
<dbReference type="Gene3D" id="1.20.1550.10">
    <property type="entry name" value="DsbB-like"/>
    <property type="match status" value="1"/>
</dbReference>
<keyword evidence="6 14" id="KW-0812">Transmembrane</keyword>
<keyword evidence="17" id="KW-1185">Reference proteome</keyword>
<dbReference type="GO" id="GO:0015035">
    <property type="term" value="F:protein-disulfide reductase activity"/>
    <property type="evidence" value="ECO:0007669"/>
    <property type="project" value="UniProtKB-UniRule"/>
</dbReference>
<dbReference type="Proteomes" id="UP000095229">
    <property type="component" value="Unassembled WGS sequence"/>
</dbReference>
<name>A0A1E5JRA3_9GAMM</name>
<feature type="transmembrane region" description="Helical" evidence="15">
    <location>
        <begin position="12"/>
        <end position="34"/>
    </location>
</feature>
<comment type="function">
    <text evidence="14">Required for disulfide bond formation in some periplasmic proteins. Acts by oxidizing the DsbA protein.</text>
</comment>
<evidence type="ECO:0000256" key="1">
    <source>
        <dbReference type="ARBA" id="ARBA00004429"/>
    </source>
</evidence>
<evidence type="ECO:0000256" key="8">
    <source>
        <dbReference type="ARBA" id="ARBA00022989"/>
    </source>
</evidence>
<dbReference type="AlphaFoldDB" id="A0A1E5JRA3"/>
<evidence type="ECO:0000256" key="11">
    <source>
        <dbReference type="ARBA" id="ARBA00023157"/>
    </source>
</evidence>
<keyword evidence="3 14" id="KW-0813">Transport</keyword>
<keyword evidence="4 14" id="KW-1003">Cell membrane</keyword>
<evidence type="ECO:0000256" key="10">
    <source>
        <dbReference type="ARBA" id="ARBA00023136"/>
    </source>
</evidence>
<evidence type="ECO:0000313" key="17">
    <source>
        <dbReference type="Proteomes" id="UP000095229"/>
    </source>
</evidence>
<feature type="topological domain" description="Periplasmic" evidence="14">
    <location>
        <begin position="27"/>
        <end position="44"/>
    </location>
</feature>
<evidence type="ECO:0000313" key="16">
    <source>
        <dbReference type="EMBL" id="OEH47049.1"/>
    </source>
</evidence>
<evidence type="ECO:0000256" key="15">
    <source>
        <dbReference type="SAM" id="Phobius"/>
    </source>
</evidence>
<dbReference type="RefSeq" id="WP_058516146.1">
    <property type="nucleotide sequence ID" value="NZ_CAAAIE010000015.1"/>
</dbReference>
<protein>
    <recommendedName>
        <fullName evidence="14">Disulfide bond formation protein B</fullName>
    </recommendedName>
    <alternativeName>
        <fullName evidence="14">Disulfide oxidoreductase</fullName>
    </alternativeName>
</protein>
<keyword evidence="12 14" id="KW-0143">Chaperone</keyword>
<keyword evidence="10 14" id="KW-0472">Membrane</keyword>
<feature type="topological domain" description="Cytoplasmic" evidence="14">
    <location>
        <begin position="1"/>
        <end position="9"/>
    </location>
</feature>
<accession>A0A1E5JRA3</accession>
<gene>
    <name evidence="14 16" type="primary">dsbB</name>
    <name evidence="16" type="ORF">lpari_01955</name>
</gene>
<evidence type="ECO:0000256" key="5">
    <source>
        <dbReference type="ARBA" id="ARBA00022519"/>
    </source>
</evidence>
<sequence length="169" mass="19416">MRKITYRKIQTFNAMLTLFVLFASFYFQYVVGLTPCPLCIMQRVCVLLLLAVMGLSFRTLKRARIISVLQVIIACAGLYFALRQLWLQSLPEGEAPACMPGLDILIRYFPWQTVVKTLFWGTADCAEVSWQMLGISMPGWCALYFLFMVLTGCFLFWNTRKSVLHDDSL</sequence>
<dbReference type="Pfam" id="PF02600">
    <property type="entry name" value="DsbB"/>
    <property type="match status" value="1"/>
</dbReference>
<dbReference type="EMBL" id="LSOG01000058">
    <property type="protein sequence ID" value="OEH47049.1"/>
    <property type="molecule type" value="Genomic_DNA"/>
</dbReference>
<comment type="similarity">
    <text evidence="2 14">Belongs to the DsbB family.</text>
</comment>
<comment type="subcellular location">
    <subcellularLocation>
        <location evidence="1">Cell inner membrane</location>
        <topology evidence="1">Multi-pass membrane protein</topology>
    </subcellularLocation>
    <subcellularLocation>
        <location evidence="14">Cell membrane</location>
        <topology evidence="14">Multi-pass membrane protein</topology>
    </subcellularLocation>
</comment>
<reference evidence="16 17" key="1">
    <citation type="submission" date="2016-02" db="EMBL/GenBank/DDBJ databases">
        <title>Secondary metabolites in Legionella.</title>
        <authorList>
            <person name="Tobias N.J."/>
            <person name="Bode H.B."/>
        </authorList>
    </citation>
    <scope>NUCLEOTIDE SEQUENCE [LARGE SCALE GENOMIC DNA]</scope>
    <source>
        <strain evidence="16 17">DSM 19216</strain>
    </source>
</reference>
<keyword evidence="13 14" id="KW-0676">Redox-active center</keyword>
<feature type="topological domain" description="Cytoplasmic" evidence="14">
    <location>
        <begin position="159"/>
        <end position="169"/>
    </location>
</feature>
<evidence type="ECO:0000256" key="9">
    <source>
        <dbReference type="ARBA" id="ARBA00023002"/>
    </source>
</evidence>
<dbReference type="OrthoDB" id="3711263at2"/>
<dbReference type="PATRIC" id="fig|45071.6.peg.214"/>
<evidence type="ECO:0000256" key="7">
    <source>
        <dbReference type="ARBA" id="ARBA00022982"/>
    </source>
</evidence>
<evidence type="ECO:0000256" key="3">
    <source>
        <dbReference type="ARBA" id="ARBA00022448"/>
    </source>
</evidence>
<keyword evidence="9 14" id="KW-0560">Oxidoreductase</keyword>
<dbReference type="InterPro" id="IPR050183">
    <property type="entry name" value="DsbB"/>
</dbReference>
<keyword evidence="8 14" id="KW-1133">Transmembrane helix</keyword>